<organism evidence="4 5">
    <name type="scientific">Camellia sinensis</name>
    <name type="common">Tea plant</name>
    <name type="synonym">Thea sinensis</name>
    <dbReference type="NCBI Taxonomy" id="4442"/>
    <lineage>
        <taxon>Eukaryota</taxon>
        <taxon>Viridiplantae</taxon>
        <taxon>Streptophyta</taxon>
        <taxon>Embryophyta</taxon>
        <taxon>Tracheophyta</taxon>
        <taxon>Spermatophyta</taxon>
        <taxon>Magnoliopsida</taxon>
        <taxon>eudicotyledons</taxon>
        <taxon>Gunneridae</taxon>
        <taxon>Pentapetalae</taxon>
        <taxon>asterids</taxon>
        <taxon>Ericales</taxon>
        <taxon>Theaceae</taxon>
        <taxon>Camellia</taxon>
    </lineage>
</organism>
<name>A0A7J7GPI6_CAMSI</name>
<evidence type="ECO:0000313" key="5">
    <source>
        <dbReference type="Proteomes" id="UP000593564"/>
    </source>
</evidence>
<evidence type="ECO:0000256" key="1">
    <source>
        <dbReference type="ARBA" id="ARBA00010319"/>
    </source>
</evidence>
<feature type="domain" description="FAM91 N-terminal" evidence="2">
    <location>
        <begin position="17"/>
        <end position="307"/>
    </location>
</feature>
<dbReference type="Proteomes" id="UP000593564">
    <property type="component" value="Unassembled WGS sequence"/>
</dbReference>
<evidence type="ECO:0000259" key="2">
    <source>
        <dbReference type="Pfam" id="PF14647"/>
    </source>
</evidence>
<keyword evidence="5" id="KW-1185">Reference proteome</keyword>
<gene>
    <name evidence="4" type="ORF">HYC85_020262</name>
</gene>
<comment type="similarity">
    <text evidence="1">Belongs to the FAM91 family.</text>
</comment>
<evidence type="ECO:0000313" key="4">
    <source>
        <dbReference type="EMBL" id="KAF5942620.1"/>
    </source>
</evidence>
<dbReference type="AlphaFoldDB" id="A0A7J7GPI6"/>
<dbReference type="PANTHER" id="PTHR28441">
    <property type="entry name" value="PROTEIN FAM91A1"/>
    <property type="match status" value="1"/>
</dbReference>
<comment type="caution">
    <text evidence="4">The sequence shown here is derived from an EMBL/GenBank/DDBJ whole genome shotgun (WGS) entry which is preliminary data.</text>
</comment>
<sequence length="540" mass="60830">MQHIPNTIEDQLILKAIKEECPWESLPKRLQAVLNSKEEWHRRIIEHCIKKRIQWNTCFARKVIKEGEYYEEMMRYLRKNLALFPYHLAEYVCRVMRVSPFRYYCDMIFEVMKNEQPYDSIPNFSAADALRLTGIGRNEFIDIMNKCRSKKIMWKLNKSIAKELLPIQPVDFGIEPWWGVCLVNFTLEEFKKLSEEEMATIDKVCKEETNSFILFDPEIVKGLFRRGLIYFDVPVYPDDRFKVSRLEGFVSNREQSYEDPIEELLYAVFVVSSENSTVAELAATLQADLSQLQAAASFACRLGWAVKLIDPASVLYDSTTPGTLNINLSDDEDGSHASVSSLNMSIEGSTVQQGDTSGAETCGPGSTSGYARVAFVVDANITSYLMMGSVSPGLKSHAVTLYEAGKLGHTSIADLCKDLSTLEGTKFEGELQEFANHAFSLRCVLECLISGGVAIDERTVEVCEKMSTISTGNEEATSSIAEITLTDKAERSDTDEAILNNDDSMHSRNAEGFLSCQSSYNLEVLIMRQFLPLCLKRVIA</sequence>
<dbReference type="Pfam" id="PF14648">
    <property type="entry name" value="FAM91_C"/>
    <property type="match status" value="1"/>
</dbReference>
<protein>
    <recommendedName>
        <fullName evidence="6">FAM91 N-terminal domain-containing protein</fullName>
    </recommendedName>
</protein>
<proteinExistence type="inferred from homology"/>
<dbReference type="Pfam" id="PF14647">
    <property type="entry name" value="FAM91_N"/>
    <property type="match status" value="1"/>
</dbReference>
<dbReference type="EMBL" id="JACBKZ010000009">
    <property type="protein sequence ID" value="KAF5942620.1"/>
    <property type="molecule type" value="Genomic_DNA"/>
</dbReference>
<reference evidence="4 5" key="2">
    <citation type="submission" date="2020-07" db="EMBL/GenBank/DDBJ databases">
        <title>Genome assembly of wild tea tree DASZ reveals pedigree and selection history of tea varieties.</title>
        <authorList>
            <person name="Zhang W."/>
        </authorList>
    </citation>
    <scope>NUCLEOTIDE SEQUENCE [LARGE SCALE GENOMIC DNA]</scope>
    <source>
        <strain evidence="5">cv. G240</strain>
        <tissue evidence="4">Leaf</tissue>
    </source>
</reference>
<dbReference type="InterPro" id="IPR039199">
    <property type="entry name" value="FAM91"/>
</dbReference>
<evidence type="ECO:0008006" key="6">
    <source>
        <dbReference type="Google" id="ProtNLM"/>
    </source>
</evidence>
<dbReference type="InterPro" id="IPR028097">
    <property type="entry name" value="FAM91_C_dom"/>
</dbReference>
<reference evidence="5" key="1">
    <citation type="journal article" date="2020" name="Nat. Commun.">
        <title>Genome assembly of wild tea tree DASZ reveals pedigree and selection history of tea varieties.</title>
        <authorList>
            <person name="Zhang W."/>
            <person name="Zhang Y."/>
            <person name="Qiu H."/>
            <person name="Guo Y."/>
            <person name="Wan H."/>
            <person name="Zhang X."/>
            <person name="Scossa F."/>
            <person name="Alseekh S."/>
            <person name="Zhang Q."/>
            <person name="Wang P."/>
            <person name="Xu L."/>
            <person name="Schmidt M.H."/>
            <person name="Jia X."/>
            <person name="Li D."/>
            <person name="Zhu A."/>
            <person name="Guo F."/>
            <person name="Chen W."/>
            <person name="Ni D."/>
            <person name="Usadel B."/>
            <person name="Fernie A.R."/>
            <person name="Wen W."/>
        </authorList>
    </citation>
    <scope>NUCLEOTIDE SEQUENCE [LARGE SCALE GENOMIC DNA]</scope>
    <source>
        <strain evidence="5">cv. G240</strain>
    </source>
</reference>
<accession>A0A7J7GPI6</accession>
<feature type="domain" description="FAM91 C-terminal" evidence="3">
    <location>
        <begin position="372"/>
        <end position="451"/>
    </location>
</feature>
<dbReference type="PANTHER" id="PTHR28441:SF2">
    <property type="entry name" value="PROTEIN FAM91A1"/>
    <property type="match status" value="1"/>
</dbReference>
<dbReference type="InterPro" id="IPR028091">
    <property type="entry name" value="FAM91_N_dom"/>
</dbReference>
<evidence type="ECO:0000259" key="3">
    <source>
        <dbReference type="Pfam" id="PF14648"/>
    </source>
</evidence>